<evidence type="ECO:0000313" key="3">
    <source>
        <dbReference type="EMBL" id="MUI14515.1"/>
    </source>
</evidence>
<comment type="similarity">
    <text evidence="1 2">Belongs to the outer membrane factor (OMF) (TC 1.B.17) family.</text>
</comment>
<dbReference type="InterPro" id="IPR010131">
    <property type="entry name" value="MdtP/NodT-like"/>
</dbReference>
<dbReference type="OrthoDB" id="9770517at2"/>
<name>A0A6I3XRW6_9BURK</name>
<dbReference type="NCBIfam" id="TIGR01845">
    <property type="entry name" value="outer_NodT"/>
    <property type="match status" value="1"/>
</dbReference>
<proteinExistence type="inferred from homology"/>
<dbReference type="Pfam" id="PF02321">
    <property type="entry name" value="OEP"/>
    <property type="match status" value="2"/>
</dbReference>
<dbReference type="PROSITE" id="PS51257">
    <property type="entry name" value="PROKAR_LIPOPROTEIN"/>
    <property type="match status" value="1"/>
</dbReference>
<reference evidence="3 4" key="1">
    <citation type="submission" date="2019-11" db="EMBL/GenBank/DDBJ databases">
        <title>Draft Genome Sequences of Six Type Strains of the Genus Massilia.</title>
        <authorList>
            <person name="Miess H."/>
            <person name="Frediansyah A."/>
            <person name="Goeker M."/>
            <person name="Gross H."/>
        </authorList>
    </citation>
    <scope>NUCLEOTIDE SEQUENCE [LARGE SCALE GENOMIC DNA]</scope>
    <source>
        <strain evidence="3 4">DSM 17513</strain>
    </source>
</reference>
<keyword evidence="2" id="KW-0564">Palmitate</keyword>
<evidence type="ECO:0000256" key="2">
    <source>
        <dbReference type="RuleBase" id="RU362097"/>
    </source>
</evidence>
<dbReference type="SUPFAM" id="SSF56954">
    <property type="entry name" value="Outer membrane efflux proteins (OEP)"/>
    <property type="match status" value="1"/>
</dbReference>
<dbReference type="EMBL" id="WNWM01000002">
    <property type="protein sequence ID" value="MUI14515.1"/>
    <property type="molecule type" value="Genomic_DNA"/>
</dbReference>
<keyword evidence="2" id="KW-0812">Transmembrane</keyword>
<dbReference type="GO" id="GO:0015562">
    <property type="term" value="F:efflux transmembrane transporter activity"/>
    <property type="evidence" value="ECO:0007669"/>
    <property type="project" value="InterPro"/>
</dbReference>
<evidence type="ECO:0000313" key="4">
    <source>
        <dbReference type="Proteomes" id="UP000431684"/>
    </source>
</evidence>
<feature type="chain" id="PRO_5026376819" evidence="2">
    <location>
        <begin position="24"/>
        <end position="467"/>
    </location>
</feature>
<comment type="caution">
    <text evidence="3">The sequence shown here is derived from an EMBL/GenBank/DDBJ whole genome shotgun (WGS) entry which is preliminary data.</text>
</comment>
<protein>
    <submittedName>
        <fullName evidence="3">Efflux transporter outer membrane subunit</fullName>
    </submittedName>
</protein>
<gene>
    <name evidence="3" type="ORF">GJV26_18925</name>
</gene>
<dbReference type="Gene3D" id="1.20.1600.10">
    <property type="entry name" value="Outer membrane efflux proteins (OEP)"/>
    <property type="match status" value="1"/>
</dbReference>
<feature type="signal peptide" evidence="2">
    <location>
        <begin position="1"/>
        <end position="23"/>
    </location>
</feature>
<keyword evidence="2" id="KW-0732">Signal</keyword>
<keyword evidence="2" id="KW-1134">Transmembrane beta strand</keyword>
<evidence type="ECO:0000256" key="1">
    <source>
        <dbReference type="ARBA" id="ARBA00007613"/>
    </source>
</evidence>
<keyword evidence="2" id="KW-0449">Lipoprotein</keyword>
<dbReference type="InterPro" id="IPR003423">
    <property type="entry name" value="OMP_efflux"/>
</dbReference>
<accession>A0A6I3XRW6</accession>
<organism evidence="3 4">
    <name type="scientific">Pseudoduganella dura</name>
    <dbReference type="NCBI Taxonomy" id="321982"/>
    <lineage>
        <taxon>Bacteria</taxon>
        <taxon>Pseudomonadati</taxon>
        <taxon>Pseudomonadota</taxon>
        <taxon>Betaproteobacteria</taxon>
        <taxon>Burkholderiales</taxon>
        <taxon>Oxalobacteraceae</taxon>
        <taxon>Telluria group</taxon>
        <taxon>Pseudoduganella</taxon>
    </lineage>
</organism>
<dbReference type="Gene3D" id="2.20.200.10">
    <property type="entry name" value="Outer membrane efflux proteins (OEP)"/>
    <property type="match status" value="1"/>
</dbReference>
<keyword evidence="4" id="KW-1185">Reference proteome</keyword>
<dbReference type="PANTHER" id="PTHR30203">
    <property type="entry name" value="OUTER MEMBRANE CATION EFFLUX PROTEIN"/>
    <property type="match status" value="1"/>
</dbReference>
<dbReference type="RefSeq" id="WP_155710242.1">
    <property type="nucleotide sequence ID" value="NZ_BMWU01000064.1"/>
</dbReference>
<dbReference type="PANTHER" id="PTHR30203:SF29">
    <property type="entry name" value="PROTEIN CYAE"/>
    <property type="match status" value="1"/>
</dbReference>
<keyword evidence="2" id="KW-0472">Membrane</keyword>
<dbReference type="Proteomes" id="UP000431684">
    <property type="component" value="Unassembled WGS sequence"/>
</dbReference>
<sequence>MKPLALAAALALGGCALSGPPAAVDAQPPVQWHAPLPHGGTVAGLSGWWRSQGDPLLADLVEAAQAVSPTVASARTRLAQAREQRVAAGAVLAPAVDAALTSTRSSQQSAAMPTNTTSQGYLQASWEIDIFGANRAARDAAQARYEGAQAGWHDARVSVAADTANTYYQLRACERLLDVARQDAASRADTARLTELTSRAGFEAPASLALARASAADGANREIAQRAQCEVDVKTLVALTAIPEPDLRGRLAAGPAELSPARGIGIDTLPAQTLAQRPDVFNAERELAAASFEVAGARAQRYPRLSLAGAIGRGQIRAAGDSVTANTWTIGPVQVTLPVFDAGRRRASVDAAQERYEAAATSYRGSVRQAVSEVEQALVNLQGTDLRAVQAQAALEGYRASFTAAEDLYRNGMGSLLQLEDSRRTRLAAENAMIAVQRERSAAWIALYRAAGGGWTRDRLNSTAGNP</sequence>
<dbReference type="AlphaFoldDB" id="A0A6I3XRW6"/>
<dbReference type="GO" id="GO:0005886">
    <property type="term" value="C:plasma membrane"/>
    <property type="evidence" value="ECO:0007669"/>
    <property type="project" value="UniProtKB-SubCell"/>
</dbReference>
<comment type="subcellular location">
    <subcellularLocation>
        <location evidence="2">Cell membrane</location>
        <topology evidence="2">Lipid-anchor</topology>
    </subcellularLocation>
</comment>